<dbReference type="RefSeq" id="WP_157740725.1">
    <property type="nucleotide sequence ID" value="NZ_CP022743.1"/>
</dbReference>
<keyword evidence="2" id="KW-1185">Reference proteome</keyword>
<organism evidence="1 2">
    <name type="scientific">Mucilaginibacter xinganensis</name>
    <dbReference type="NCBI Taxonomy" id="1234841"/>
    <lineage>
        <taxon>Bacteria</taxon>
        <taxon>Pseudomonadati</taxon>
        <taxon>Bacteroidota</taxon>
        <taxon>Sphingobacteriia</taxon>
        <taxon>Sphingobacteriales</taxon>
        <taxon>Sphingobacteriaceae</taxon>
        <taxon>Mucilaginibacter</taxon>
    </lineage>
</organism>
<dbReference type="EMBL" id="CP022743">
    <property type="protein sequence ID" value="ASU33939.1"/>
    <property type="molecule type" value="Genomic_DNA"/>
</dbReference>
<name>A0A223NVM4_9SPHI</name>
<sequence length="58" mass="6181">MNTKHLLFAYSLPVTSLAFSTQFGKQSGEASFTPVAALNIGNGASYTPMSMCNMHCCC</sequence>
<proteinExistence type="predicted"/>
<dbReference type="KEGG" id="muc:MuYL_2047"/>
<accession>A0A223NVM4</accession>
<evidence type="ECO:0000313" key="1">
    <source>
        <dbReference type="EMBL" id="ASU33939.1"/>
    </source>
</evidence>
<reference evidence="1 2" key="1">
    <citation type="submission" date="2017-08" db="EMBL/GenBank/DDBJ databases">
        <title>Complete genome sequence of Mucilaginibacter sp. strain BJC16-A31.</title>
        <authorList>
            <consortium name="Henan University of Science and Technology"/>
            <person name="You X."/>
        </authorList>
    </citation>
    <scope>NUCLEOTIDE SEQUENCE [LARGE SCALE GENOMIC DNA]</scope>
    <source>
        <strain evidence="1 2">BJC16-A31</strain>
    </source>
</reference>
<gene>
    <name evidence="1" type="ORF">MuYL_2047</name>
</gene>
<protein>
    <submittedName>
        <fullName evidence="1">Uncharacterized protein</fullName>
    </submittedName>
</protein>
<evidence type="ECO:0000313" key="2">
    <source>
        <dbReference type="Proteomes" id="UP000215002"/>
    </source>
</evidence>
<dbReference type="Proteomes" id="UP000215002">
    <property type="component" value="Chromosome"/>
</dbReference>
<dbReference type="AlphaFoldDB" id="A0A223NVM4"/>